<reference evidence="1 2" key="1">
    <citation type="submission" date="2024-05" db="EMBL/GenBank/DDBJ databases">
        <title>Genome sequencing and assembly of Indian major carp, Cirrhinus mrigala (Hamilton, 1822).</title>
        <authorList>
            <person name="Mohindra V."/>
            <person name="Chowdhury L.M."/>
            <person name="Lal K."/>
            <person name="Jena J.K."/>
        </authorList>
    </citation>
    <scope>NUCLEOTIDE SEQUENCE [LARGE SCALE GENOMIC DNA]</scope>
    <source>
        <strain evidence="1">CM1030</strain>
        <tissue evidence="1">Blood</tissue>
    </source>
</reference>
<comment type="caution">
    <text evidence="1">The sequence shown here is derived from an EMBL/GenBank/DDBJ whole genome shotgun (WGS) entry which is preliminary data.</text>
</comment>
<feature type="non-terminal residue" evidence="1">
    <location>
        <position position="1"/>
    </location>
</feature>
<protein>
    <submittedName>
        <fullName evidence="1">Uncharacterized protein</fullName>
    </submittedName>
</protein>
<keyword evidence="2" id="KW-1185">Reference proteome</keyword>
<gene>
    <name evidence="1" type="ORF">M9458_025393</name>
</gene>
<sequence length="88" mass="9511">VSEQVEKEIRTLFYGSDSAAELELPESLLQWLSGHFVSTTELQASLSALESSILGNLSLQVEEGQSPSKETITQTIRQATGEAGLSEE</sequence>
<proteinExistence type="predicted"/>
<evidence type="ECO:0000313" key="1">
    <source>
        <dbReference type="EMBL" id="KAL0179951.1"/>
    </source>
</evidence>
<dbReference type="Proteomes" id="UP001529510">
    <property type="component" value="Unassembled WGS sequence"/>
</dbReference>
<organism evidence="1 2">
    <name type="scientific">Cirrhinus mrigala</name>
    <name type="common">Mrigala</name>
    <dbReference type="NCBI Taxonomy" id="683832"/>
    <lineage>
        <taxon>Eukaryota</taxon>
        <taxon>Metazoa</taxon>
        <taxon>Chordata</taxon>
        <taxon>Craniata</taxon>
        <taxon>Vertebrata</taxon>
        <taxon>Euteleostomi</taxon>
        <taxon>Actinopterygii</taxon>
        <taxon>Neopterygii</taxon>
        <taxon>Teleostei</taxon>
        <taxon>Ostariophysi</taxon>
        <taxon>Cypriniformes</taxon>
        <taxon>Cyprinidae</taxon>
        <taxon>Labeoninae</taxon>
        <taxon>Labeonini</taxon>
        <taxon>Cirrhinus</taxon>
    </lineage>
</organism>
<accession>A0ABD0Q1H6</accession>
<evidence type="ECO:0000313" key="2">
    <source>
        <dbReference type="Proteomes" id="UP001529510"/>
    </source>
</evidence>
<feature type="non-terminal residue" evidence="1">
    <location>
        <position position="88"/>
    </location>
</feature>
<dbReference type="AlphaFoldDB" id="A0ABD0Q1H6"/>
<name>A0ABD0Q1H6_CIRMR</name>
<dbReference type="EMBL" id="JAMKFB020000012">
    <property type="protein sequence ID" value="KAL0179951.1"/>
    <property type="molecule type" value="Genomic_DNA"/>
</dbReference>